<dbReference type="AlphaFoldDB" id="A0A1Y2SC17"/>
<dbReference type="STRING" id="40578.Xbed_03558"/>
<organism evidence="1 2">
    <name type="scientific">Xenorhabdus beddingii</name>
    <dbReference type="NCBI Taxonomy" id="40578"/>
    <lineage>
        <taxon>Bacteria</taxon>
        <taxon>Pseudomonadati</taxon>
        <taxon>Pseudomonadota</taxon>
        <taxon>Gammaproteobacteria</taxon>
        <taxon>Enterobacterales</taxon>
        <taxon>Morganellaceae</taxon>
        <taxon>Xenorhabdus</taxon>
    </lineage>
</organism>
<dbReference type="EMBL" id="MUBK01000051">
    <property type="protein sequence ID" value="OTA15775.1"/>
    <property type="molecule type" value="Genomic_DNA"/>
</dbReference>
<proteinExistence type="predicted"/>
<dbReference type="Proteomes" id="UP000194204">
    <property type="component" value="Unassembled WGS sequence"/>
</dbReference>
<comment type="caution">
    <text evidence="1">The sequence shown here is derived from an EMBL/GenBank/DDBJ whole genome shotgun (WGS) entry which is preliminary data.</text>
</comment>
<reference evidence="1 2" key="1">
    <citation type="submission" date="2017-01" db="EMBL/GenBank/DDBJ databases">
        <title>Deconstructing symbiosis and pathogenesis requirements using a combined genomic-metabolomic approach.</title>
        <authorList>
            <person name="Tobias N.J."/>
            <person name="Wolff H."/>
            <person name="Djahanschiri B."/>
            <person name="Ebersberger I."/>
            <person name="Bode H.B."/>
        </authorList>
    </citation>
    <scope>NUCLEOTIDE SEQUENCE [LARGE SCALE GENOMIC DNA]</scope>
    <source>
        <strain evidence="1 2">DSM 4764</strain>
    </source>
</reference>
<keyword evidence="2" id="KW-1185">Reference proteome</keyword>
<evidence type="ECO:0000313" key="1">
    <source>
        <dbReference type="EMBL" id="OTA15775.1"/>
    </source>
</evidence>
<sequence>MGVKVIGINRAVADLNMLVGNITSKKVNRAMHRALDIGGRQAAVYTPIDTKTLINSQFRDVEVKGTLFTGRVGYSASYAVFVHDPNVKQSFRRATAKKEFLKLGFDEMRSQIDKAVTKELKSL</sequence>
<dbReference type="OrthoDB" id="6444777at2"/>
<accession>A0A1Y2SC17</accession>
<evidence type="ECO:0000313" key="2">
    <source>
        <dbReference type="Proteomes" id="UP000194204"/>
    </source>
</evidence>
<dbReference type="RefSeq" id="WP_086114150.1">
    <property type="nucleotide sequence ID" value="NZ_CAWNHF010000158.1"/>
</dbReference>
<gene>
    <name evidence="1" type="ORF">Xbed_03558</name>
</gene>
<protein>
    <recommendedName>
        <fullName evidence="3">HK97 gp10 family phage protein</fullName>
    </recommendedName>
</protein>
<name>A0A1Y2SC17_9GAMM</name>
<evidence type="ECO:0008006" key="3">
    <source>
        <dbReference type="Google" id="ProtNLM"/>
    </source>
</evidence>